<dbReference type="Proteomes" id="UP000747542">
    <property type="component" value="Unassembled WGS sequence"/>
</dbReference>
<gene>
    <name evidence="1" type="ORF">Hamer_G022340</name>
</gene>
<protein>
    <submittedName>
        <fullName evidence="1">Uncharacterized protein</fullName>
    </submittedName>
</protein>
<dbReference type="EMBL" id="JAHLQT010045864">
    <property type="protein sequence ID" value="KAG7153984.1"/>
    <property type="molecule type" value="Genomic_DNA"/>
</dbReference>
<name>A0A8J5JIZ8_HOMAM</name>
<evidence type="ECO:0000313" key="2">
    <source>
        <dbReference type="Proteomes" id="UP000747542"/>
    </source>
</evidence>
<dbReference type="AlphaFoldDB" id="A0A8J5JIZ8"/>
<reference evidence="1" key="1">
    <citation type="journal article" date="2021" name="Sci. Adv.">
        <title>The American lobster genome reveals insights on longevity, neural, and immune adaptations.</title>
        <authorList>
            <person name="Polinski J.M."/>
            <person name="Zimin A.V."/>
            <person name="Clark K.F."/>
            <person name="Kohn A.B."/>
            <person name="Sadowski N."/>
            <person name="Timp W."/>
            <person name="Ptitsyn A."/>
            <person name="Khanna P."/>
            <person name="Romanova D.Y."/>
            <person name="Williams P."/>
            <person name="Greenwood S.J."/>
            <person name="Moroz L.L."/>
            <person name="Walt D.R."/>
            <person name="Bodnar A.G."/>
        </authorList>
    </citation>
    <scope>NUCLEOTIDE SEQUENCE</scope>
    <source>
        <strain evidence="1">GMGI-L3</strain>
    </source>
</reference>
<keyword evidence="2" id="KW-1185">Reference proteome</keyword>
<accession>A0A8J5JIZ8</accession>
<organism evidence="1 2">
    <name type="scientific">Homarus americanus</name>
    <name type="common">American lobster</name>
    <dbReference type="NCBI Taxonomy" id="6706"/>
    <lineage>
        <taxon>Eukaryota</taxon>
        <taxon>Metazoa</taxon>
        <taxon>Ecdysozoa</taxon>
        <taxon>Arthropoda</taxon>
        <taxon>Crustacea</taxon>
        <taxon>Multicrustacea</taxon>
        <taxon>Malacostraca</taxon>
        <taxon>Eumalacostraca</taxon>
        <taxon>Eucarida</taxon>
        <taxon>Decapoda</taxon>
        <taxon>Pleocyemata</taxon>
        <taxon>Astacidea</taxon>
        <taxon>Nephropoidea</taxon>
        <taxon>Nephropidae</taxon>
        <taxon>Homarus</taxon>
    </lineage>
</organism>
<sequence>MLIRNLLRKILINKTTVLSCFAYSIVFDRSAKYFFLSVDSTASAISLAGYSYSQSRTTPLGYLQYNLTCFSPEDQDGWTSSAATGTIRP</sequence>
<proteinExistence type="predicted"/>
<evidence type="ECO:0000313" key="1">
    <source>
        <dbReference type="EMBL" id="KAG7153984.1"/>
    </source>
</evidence>
<comment type="caution">
    <text evidence="1">The sequence shown here is derived from an EMBL/GenBank/DDBJ whole genome shotgun (WGS) entry which is preliminary data.</text>
</comment>